<comment type="caution">
    <text evidence="2">The sequence shown here is derived from an EMBL/GenBank/DDBJ whole genome shotgun (WGS) entry which is preliminary data.</text>
</comment>
<feature type="transmembrane region" description="Helical" evidence="1">
    <location>
        <begin position="237"/>
        <end position="261"/>
    </location>
</feature>
<proteinExistence type="predicted"/>
<keyword evidence="1" id="KW-0472">Membrane</keyword>
<reference evidence="2" key="2">
    <citation type="submission" date="2023-01" db="EMBL/GenBank/DDBJ databases">
        <authorList>
            <person name="Sun Q."/>
            <person name="Evtushenko L."/>
        </authorList>
    </citation>
    <scope>NUCLEOTIDE SEQUENCE</scope>
    <source>
        <strain evidence="2">VKM Ac-1940</strain>
    </source>
</reference>
<keyword evidence="1" id="KW-0812">Transmembrane</keyword>
<reference evidence="2" key="1">
    <citation type="journal article" date="2014" name="Int. J. Syst. Evol. Microbiol.">
        <title>Complete genome sequence of Corynebacterium casei LMG S-19264T (=DSM 44701T), isolated from a smear-ripened cheese.</title>
        <authorList>
            <consortium name="US DOE Joint Genome Institute (JGI-PGF)"/>
            <person name="Walter F."/>
            <person name="Albersmeier A."/>
            <person name="Kalinowski J."/>
            <person name="Ruckert C."/>
        </authorList>
    </citation>
    <scope>NUCLEOTIDE SEQUENCE</scope>
    <source>
        <strain evidence="2">VKM Ac-1940</strain>
    </source>
</reference>
<organism evidence="2 3">
    <name type="scientific">Microbacterium dextranolyticum</name>
    <dbReference type="NCBI Taxonomy" id="36806"/>
    <lineage>
        <taxon>Bacteria</taxon>
        <taxon>Bacillati</taxon>
        <taxon>Actinomycetota</taxon>
        <taxon>Actinomycetes</taxon>
        <taxon>Micrococcales</taxon>
        <taxon>Microbacteriaceae</taxon>
        <taxon>Microbacterium</taxon>
    </lineage>
</organism>
<dbReference type="Proteomes" id="UP001142291">
    <property type="component" value="Unassembled WGS sequence"/>
</dbReference>
<dbReference type="RefSeq" id="WP_204963179.1">
    <property type="nucleotide sequence ID" value="NZ_BAAAUR010000009.1"/>
</dbReference>
<evidence type="ECO:0000313" key="3">
    <source>
        <dbReference type="Proteomes" id="UP001142291"/>
    </source>
</evidence>
<dbReference type="AlphaFoldDB" id="A0A9W6HQE8"/>
<accession>A0A9W6HQE8</accession>
<protein>
    <recommendedName>
        <fullName evidence="4">DUF4184 family protein</fullName>
    </recommendedName>
</protein>
<evidence type="ECO:0008006" key="4">
    <source>
        <dbReference type="Google" id="ProtNLM"/>
    </source>
</evidence>
<keyword evidence="3" id="KW-1185">Reference proteome</keyword>
<dbReference type="Pfam" id="PF13803">
    <property type="entry name" value="DUF4184"/>
    <property type="match status" value="1"/>
</dbReference>
<feature type="transmembrane region" description="Helical" evidence="1">
    <location>
        <begin position="206"/>
        <end position="225"/>
    </location>
</feature>
<dbReference type="InterPro" id="IPR025238">
    <property type="entry name" value="DUF4184"/>
</dbReference>
<evidence type="ECO:0000256" key="1">
    <source>
        <dbReference type="SAM" id="Phobius"/>
    </source>
</evidence>
<name>A0A9W6HQE8_9MICO</name>
<gene>
    <name evidence="2" type="ORF">GCM10017591_27620</name>
</gene>
<feature type="transmembrane region" description="Helical" evidence="1">
    <location>
        <begin position="165"/>
        <end position="186"/>
    </location>
</feature>
<evidence type="ECO:0000313" key="2">
    <source>
        <dbReference type="EMBL" id="GLJ96699.1"/>
    </source>
</evidence>
<feature type="transmembrane region" description="Helical" evidence="1">
    <location>
        <begin position="115"/>
        <end position="136"/>
    </location>
</feature>
<feature type="transmembrane region" description="Helical" evidence="1">
    <location>
        <begin position="51"/>
        <end position="69"/>
    </location>
</feature>
<sequence>MPFTPSHAVVALPFMRTPLLPAAIAVGAMTPDLPLFLRGGPITYQSTHTNVLLSTVIALILLACWYVLLRPAVRELAPAWLGRRLPPEWDRGGVAAWRAIGAPRRGARSPVWRRPLVGVAVITVSLALGVLSHIAWDAFTHEGRWGTALVPALVEPWGPLLGITWVQHGSSAAGLVLLAVSGSLWLRGRRAGELDRILPSWVRIAWWLSLPASLVLAWGIGLIAYGPLTPAWTVQHLAYRVLPPACGIWGALTLMLCLIVLARRRALPAPAPATP</sequence>
<dbReference type="EMBL" id="BSER01000014">
    <property type="protein sequence ID" value="GLJ96699.1"/>
    <property type="molecule type" value="Genomic_DNA"/>
</dbReference>
<keyword evidence="1" id="KW-1133">Transmembrane helix</keyword>